<dbReference type="PANTHER" id="PTHR42996">
    <property type="entry name" value="PHOSPHATE-BINDING PROTEIN PSTS"/>
    <property type="match status" value="1"/>
</dbReference>
<feature type="region of interest" description="Disordered" evidence="6">
    <location>
        <begin position="241"/>
        <end position="260"/>
    </location>
</feature>
<dbReference type="Pfam" id="PF12849">
    <property type="entry name" value="PBP_like_2"/>
    <property type="match status" value="1"/>
</dbReference>
<dbReference type="KEGG" id="ica:Intca_2953"/>
<comment type="similarity">
    <text evidence="1 4">Belongs to the PstS family.</text>
</comment>
<dbReference type="NCBIfam" id="TIGR00975">
    <property type="entry name" value="3a0107s03"/>
    <property type="match status" value="1"/>
</dbReference>
<dbReference type="SUPFAM" id="SSF53850">
    <property type="entry name" value="Periplasmic binding protein-like II"/>
    <property type="match status" value="1"/>
</dbReference>
<dbReference type="InterPro" id="IPR024370">
    <property type="entry name" value="PBP_domain"/>
</dbReference>
<evidence type="ECO:0000256" key="6">
    <source>
        <dbReference type="SAM" id="MobiDB-lite"/>
    </source>
</evidence>
<keyword evidence="9" id="KW-1185">Reference proteome</keyword>
<protein>
    <recommendedName>
        <fullName evidence="4">Phosphate-binding protein</fullName>
    </recommendedName>
</protein>
<dbReference type="Gene3D" id="3.40.190.10">
    <property type="entry name" value="Periplasmic binding protein-like II"/>
    <property type="match status" value="2"/>
</dbReference>
<feature type="binding site" evidence="5">
    <location>
        <begin position="220"/>
        <end position="222"/>
    </location>
    <ligand>
        <name>phosphate</name>
        <dbReference type="ChEBI" id="CHEBI:43474"/>
    </ligand>
</feature>
<dbReference type="CDD" id="cd13565">
    <property type="entry name" value="PBP2_PstS"/>
    <property type="match status" value="1"/>
</dbReference>
<dbReference type="Proteomes" id="UP000008914">
    <property type="component" value="Chromosome"/>
</dbReference>
<dbReference type="HOGENOM" id="CLU_034528_0_0_11"/>
<feature type="binding site" evidence="5">
    <location>
        <begin position="79"/>
        <end position="81"/>
    </location>
    <ligand>
        <name>phosphate</name>
        <dbReference type="ChEBI" id="CHEBI:43474"/>
    </ligand>
</feature>
<evidence type="ECO:0000256" key="1">
    <source>
        <dbReference type="ARBA" id="ARBA00008725"/>
    </source>
</evidence>
<proteinExistence type="inferred from homology"/>
<keyword evidence="2 4" id="KW-0813">Transport</keyword>
<keyword evidence="3 4" id="KW-0592">Phosphate transport</keyword>
<dbReference type="GO" id="GO:0035435">
    <property type="term" value="P:phosphate ion transmembrane transport"/>
    <property type="evidence" value="ECO:0007669"/>
    <property type="project" value="InterPro"/>
</dbReference>
<dbReference type="eggNOG" id="COG0226">
    <property type="taxonomic scope" value="Bacteria"/>
</dbReference>
<evidence type="ECO:0000259" key="7">
    <source>
        <dbReference type="Pfam" id="PF12849"/>
    </source>
</evidence>
<name>E6SAY7_INTC7</name>
<feature type="binding site" evidence="5">
    <location>
        <position position="109"/>
    </location>
    <ligand>
        <name>phosphate</name>
        <dbReference type="ChEBI" id="CHEBI:43474"/>
    </ligand>
</feature>
<evidence type="ECO:0000256" key="3">
    <source>
        <dbReference type="ARBA" id="ARBA00022592"/>
    </source>
</evidence>
<feature type="binding site" evidence="5">
    <location>
        <position position="127"/>
    </location>
    <ligand>
        <name>phosphate</name>
        <dbReference type="ChEBI" id="CHEBI:43474"/>
    </ligand>
</feature>
<dbReference type="GO" id="GO:0042301">
    <property type="term" value="F:phosphate ion binding"/>
    <property type="evidence" value="ECO:0007669"/>
    <property type="project" value="InterPro"/>
</dbReference>
<evidence type="ECO:0000313" key="9">
    <source>
        <dbReference type="Proteomes" id="UP000008914"/>
    </source>
</evidence>
<accession>E6SAY7</accession>
<feature type="compositionally biased region" description="Basic and acidic residues" evidence="6">
    <location>
        <begin position="241"/>
        <end position="256"/>
    </location>
</feature>
<dbReference type="PANTHER" id="PTHR42996:SF1">
    <property type="entry name" value="PHOSPHATE-BINDING PROTEIN PSTS"/>
    <property type="match status" value="1"/>
</dbReference>
<dbReference type="EMBL" id="CP002343">
    <property type="protein sequence ID" value="ADU49448.1"/>
    <property type="molecule type" value="Genomic_DNA"/>
</dbReference>
<dbReference type="AlphaFoldDB" id="E6SAY7"/>
<feature type="domain" description="PBP" evidence="7">
    <location>
        <begin position="72"/>
        <end position="366"/>
    </location>
</feature>
<dbReference type="InterPro" id="IPR050962">
    <property type="entry name" value="Phosphate-bind_PstS"/>
</dbReference>
<evidence type="ECO:0000313" key="8">
    <source>
        <dbReference type="EMBL" id="ADU49448.1"/>
    </source>
</evidence>
<sequence>MTAQQGLAGHPNTAESPIERESPVSVSRVSAIGAIALTGVLALSACASENPAPAGNTAGGGTGAVNSDCFEGDLKAEGSSAQKNAIDEAISAYQTACADANIDYQPSGSGAGIKQFIAKQVDFAGSDSALKTEEKDGIVESVEAKNSCGSDAWNLPMVTGPIAIAYNVKGVDKLVLNADVAAKIFDGKITSWDDAAIAELNQGVTLPSTPIKVYFRSDESGTTENFTKYLKAAAPEAWTHETGKKWTGKGEGKEKSAGVATATQGQDGAITYVEWSYAQQNQLAMAAIDTGAGPVELSAESAGKTVATAEQTGTGNDLALKIDYATKEAGAYPIVLVTYEIVCSKYADAETGKKVKSFLKSFASDEVQGSLTSQGYAPLPAEVATKVEAAIDAIS</sequence>
<dbReference type="STRING" id="710696.Intca_2953"/>
<evidence type="ECO:0000256" key="4">
    <source>
        <dbReference type="PIRNR" id="PIRNR002756"/>
    </source>
</evidence>
<gene>
    <name evidence="8" type="ordered locus">Intca_2953</name>
</gene>
<evidence type="ECO:0000256" key="5">
    <source>
        <dbReference type="PIRSR" id="PIRSR002756-1"/>
    </source>
</evidence>
<organism evidence="8 9">
    <name type="scientific">Intrasporangium calvum (strain ATCC 23552 / DSM 43043 / JCM 3097 / NBRC 12989 / NCIMB 10167 / NRRL B-3866 / 7 KIP)</name>
    <dbReference type="NCBI Taxonomy" id="710696"/>
    <lineage>
        <taxon>Bacteria</taxon>
        <taxon>Bacillati</taxon>
        <taxon>Actinomycetota</taxon>
        <taxon>Actinomycetes</taxon>
        <taxon>Micrococcales</taxon>
        <taxon>Intrasporangiaceae</taxon>
        <taxon>Intrasporangium</taxon>
    </lineage>
</organism>
<reference evidence="8 9" key="1">
    <citation type="journal article" date="2010" name="Stand. Genomic Sci.">
        <title>Complete genome sequence of Intrasporangium calvum type strain (7 KIP).</title>
        <authorList>
            <person name="Del Rio T.G."/>
            <person name="Chertkov O."/>
            <person name="Yasawong M."/>
            <person name="Lucas S."/>
            <person name="Deshpande S."/>
            <person name="Cheng J.F."/>
            <person name="Detter C."/>
            <person name="Tapia R."/>
            <person name="Han C."/>
            <person name="Goodwin L."/>
            <person name="Pitluck S."/>
            <person name="Liolios K."/>
            <person name="Ivanova N."/>
            <person name="Mavromatis K."/>
            <person name="Pati A."/>
            <person name="Chen A."/>
            <person name="Palaniappan K."/>
            <person name="Land M."/>
            <person name="Hauser L."/>
            <person name="Chang Y.J."/>
            <person name="Jeffries C.D."/>
            <person name="Rohde M."/>
            <person name="Pukall R."/>
            <person name="Sikorski J."/>
            <person name="Goker M."/>
            <person name="Woyke T."/>
            <person name="Bristow J."/>
            <person name="Eisen J.A."/>
            <person name="Markowitz V."/>
            <person name="Hugenholtz P."/>
            <person name="Kyrpides N.C."/>
            <person name="Klenk H.P."/>
            <person name="Lapidus A."/>
        </authorList>
    </citation>
    <scope>NUCLEOTIDE SEQUENCE [LARGE SCALE GENOMIC DNA]</scope>
    <source>
        <strain evidence="9">ATCC 23552 / DSM 43043 / JCM 3097 / NBRC 12989 / 7 KIP</strain>
    </source>
</reference>
<dbReference type="GO" id="GO:0043190">
    <property type="term" value="C:ATP-binding cassette (ABC) transporter complex"/>
    <property type="evidence" value="ECO:0007669"/>
    <property type="project" value="InterPro"/>
</dbReference>
<dbReference type="InterPro" id="IPR005673">
    <property type="entry name" value="ABC_phos-bd_PstS"/>
</dbReference>
<dbReference type="PIRSF" id="PIRSF002756">
    <property type="entry name" value="PstS"/>
    <property type="match status" value="1"/>
</dbReference>
<evidence type="ECO:0000256" key="2">
    <source>
        <dbReference type="ARBA" id="ARBA00022448"/>
    </source>
</evidence>
<feature type="region of interest" description="Disordered" evidence="6">
    <location>
        <begin position="1"/>
        <end position="22"/>
    </location>
</feature>